<feature type="compositionally biased region" description="Low complexity" evidence="1">
    <location>
        <begin position="225"/>
        <end position="238"/>
    </location>
</feature>
<dbReference type="Proteomes" id="UP000054477">
    <property type="component" value="Unassembled WGS sequence"/>
</dbReference>
<evidence type="ECO:0000313" key="2">
    <source>
        <dbReference type="EMBL" id="KIK04944.1"/>
    </source>
</evidence>
<name>A0A0C9XTC8_9AGAR</name>
<feature type="compositionally biased region" description="Polar residues" evidence="1">
    <location>
        <begin position="239"/>
        <end position="260"/>
    </location>
</feature>
<gene>
    <name evidence="2" type="ORF">K443DRAFT_4297</name>
</gene>
<reference evidence="2 3" key="1">
    <citation type="submission" date="2014-04" db="EMBL/GenBank/DDBJ databases">
        <authorList>
            <consortium name="DOE Joint Genome Institute"/>
            <person name="Kuo A."/>
            <person name="Kohler A."/>
            <person name="Nagy L.G."/>
            <person name="Floudas D."/>
            <person name="Copeland A."/>
            <person name="Barry K.W."/>
            <person name="Cichocki N."/>
            <person name="Veneault-Fourrey C."/>
            <person name="LaButti K."/>
            <person name="Lindquist E.A."/>
            <person name="Lipzen A."/>
            <person name="Lundell T."/>
            <person name="Morin E."/>
            <person name="Murat C."/>
            <person name="Sun H."/>
            <person name="Tunlid A."/>
            <person name="Henrissat B."/>
            <person name="Grigoriev I.V."/>
            <person name="Hibbett D.S."/>
            <person name="Martin F."/>
            <person name="Nordberg H.P."/>
            <person name="Cantor M.N."/>
            <person name="Hua S.X."/>
        </authorList>
    </citation>
    <scope>NUCLEOTIDE SEQUENCE [LARGE SCALE GENOMIC DNA]</scope>
    <source>
        <strain evidence="2 3">LaAM-08-1</strain>
    </source>
</reference>
<keyword evidence="3" id="KW-1185">Reference proteome</keyword>
<dbReference type="EMBL" id="KN838565">
    <property type="protein sequence ID" value="KIK04944.1"/>
    <property type="molecule type" value="Genomic_DNA"/>
</dbReference>
<proteinExistence type="predicted"/>
<feature type="region of interest" description="Disordered" evidence="1">
    <location>
        <begin position="407"/>
        <end position="461"/>
    </location>
</feature>
<feature type="compositionally biased region" description="Polar residues" evidence="1">
    <location>
        <begin position="206"/>
        <end position="224"/>
    </location>
</feature>
<dbReference type="AlphaFoldDB" id="A0A0C9XTC8"/>
<protein>
    <submittedName>
        <fullName evidence="2">Uncharacterized protein</fullName>
    </submittedName>
</protein>
<reference evidence="3" key="2">
    <citation type="submission" date="2015-01" db="EMBL/GenBank/DDBJ databases">
        <title>Evolutionary Origins and Diversification of the Mycorrhizal Mutualists.</title>
        <authorList>
            <consortium name="DOE Joint Genome Institute"/>
            <consortium name="Mycorrhizal Genomics Consortium"/>
            <person name="Kohler A."/>
            <person name="Kuo A."/>
            <person name="Nagy L.G."/>
            <person name="Floudas D."/>
            <person name="Copeland A."/>
            <person name="Barry K.W."/>
            <person name="Cichocki N."/>
            <person name="Veneault-Fourrey C."/>
            <person name="LaButti K."/>
            <person name="Lindquist E.A."/>
            <person name="Lipzen A."/>
            <person name="Lundell T."/>
            <person name="Morin E."/>
            <person name="Murat C."/>
            <person name="Riley R."/>
            <person name="Ohm R."/>
            <person name="Sun H."/>
            <person name="Tunlid A."/>
            <person name="Henrissat B."/>
            <person name="Grigoriev I.V."/>
            <person name="Hibbett D.S."/>
            <person name="Martin F."/>
        </authorList>
    </citation>
    <scope>NUCLEOTIDE SEQUENCE [LARGE SCALE GENOMIC DNA]</scope>
    <source>
        <strain evidence="3">LaAM-08-1</strain>
    </source>
</reference>
<evidence type="ECO:0000313" key="3">
    <source>
        <dbReference type="Proteomes" id="UP000054477"/>
    </source>
</evidence>
<feature type="region of interest" description="Disordered" evidence="1">
    <location>
        <begin position="206"/>
        <end position="290"/>
    </location>
</feature>
<dbReference type="HOGENOM" id="CLU_593211_0_0_1"/>
<evidence type="ECO:0000256" key="1">
    <source>
        <dbReference type="SAM" id="MobiDB-lite"/>
    </source>
</evidence>
<accession>A0A0C9XTC8</accession>
<feature type="compositionally biased region" description="Basic and acidic residues" evidence="1">
    <location>
        <begin position="451"/>
        <end position="461"/>
    </location>
</feature>
<sequence>MVPHRPASPAEPTPLQYMPATAGIIDLEGHTKPSFLPYPGKGLTVDLLGCDFGDLSLSNSMTAAIDRGSQPRSTYPVNPNAGADIPINRQHPPAFPKHQTAAQLLPEHYAATQLLPERPPVSQHPPIHRPPSLEDEICELLQRTCTADDEVIATSAKLITNLTNGTLMETMINPLGPSHNWPVDALIQNIFELKGKYARNAFPSASTASMPIASSPSTPRSYKNTPHSASASPSASTTRKNTAPTMSVNAPESASANLRSASAPARTKMASESKAKSRTKSASAPAKTRKNDRTNNILYKQVKNWGWYKVAVTYSAESFEEGPVEEAITWRHMAPPEDDIEKFPAPGDVWMHTNTTDESVQVWQYTKDKKWKECTKSFKADDGNTRHPNWVRHVLCVGIAVGQTGRPTYIQKKSHARRPKQNDEGSGDSGSGSGISDTESAPADTGGGTGTDREEERGESY</sequence>
<organism evidence="2 3">
    <name type="scientific">Laccaria amethystina LaAM-08-1</name>
    <dbReference type="NCBI Taxonomy" id="1095629"/>
    <lineage>
        <taxon>Eukaryota</taxon>
        <taxon>Fungi</taxon>
        <taxon>Dikarya</taxon>
        <taxon>Basidiomycota</taxon>
        <taxon>Agaricomycotina</taxon>
        <taxon>Agaricomycetes</taxon>
        <taxon>Agaricomycetidae</taxon>
        <taxon>Agaricales</taxon>
        <taxon>Agaricineae</taxon>
        <taxon>Hydnangiaceae</taxon>
        <taxon>Laccaria</taxon>
    </lineage>
</organism>